<dbReference type="InterPro" id="IPR050618">
    <property type="entry name" value="Ubq-SigPath_Reg"/>
</dbReference>
<dbReference type="InterPro" id="IPR006594">
    <property type="entry name" value="LisH"/>
</dbReference>
<dbReference type="AlphaFoldDB" id="A0A484KYK1"/>
<evidence type="ECO:0000313" key="3">
    <source>
        <dbReference type="Proteomes" id="UP000595140"/>
    </source>
</evidence>
<dbReference type="EMBL" id="OOIL02000780">
    <property type="protein sequence ID" value="VFQ69394.1"/>
    <property type="molecule type" value="Genomic_DNA"/>
</dbReference>
<evidence type="ECO:0000259" key="1">
    <source>
        <dbReference type="PROSITE" id="PS50897"/>
    </source>
</evidence>
<dbReference type="InterPro" id="IPR006595">
    <property type="entry name" value="CTLH_C"/>
</dbReference>
<proteinExistence type="predicted"/>
<evidence type="ECO:0000313" key="2">
    <source>
        <dbReference type="EMBL" id="VFQ69394.1"/>
    </source>
</evidence>
<dbReference type="Pfam" id="PF10607">
    <property type="entry name" value="CTLH"/>
    <property type="match status" value="1"/>
</dbReference>
<dbReference type="Proteomes" id="UP000595140">
    <property type="component" value="Unassembled WGS sequence"/>
</dbReference>
<name>A0A484KYK1_9ASTE</name>
<protein>
    <recommendedName>
        <fullName evidence="1">CTLH domain-containing protein</fullName>
    </recommendedName>
</protein>
<dbReference type="SMART" id="SM00757">
    <property type="entry name" value="CRA"/>
    <property type="match status" value="1"/>
</dbReference>
<keyword evidence="3" id="KW-1185">Reference proteome</keyword>
<dbReference type="PROSITE" id="PS50896">
    <property type="entry name" value="LISH"/>
    <property type="match status" value="1"/>
</dbReference>
<dbReference type="PANTHER" id="PTHR12864">
    <property type="entry name" value="RAN BINDING PROTEIN 9-RELATED"/>
    <property type="match status" value="1"/>
</dbReference>
<gene>
    <name evidence="2" type="ORF">CCAM_LOCUS11170</name>
</gene>
<dbReference type="PROSITE" id="PS50897">
    <property type="entry name" value="CTLH"/>
    <property type="match status" value="1"/>
</dbReference>
<organism evidence="2 3">
    <name type="scientific">Cuscuta campestris</name>
    <dbReference type="NCBI Taxonomy" id="132261"/>
    <lineage>
        <taxon>Eukaryota</taxon>
        <taxon>Viridiplantae</taxon>
        <taxon>Streptophyta</taxon>
        <taxon>Embryophyta</taxon>
        <taxon>Tracheophyta</taxon>
        <taxon>Spermatophyta</taxon>
        <taxon>Magnoliopsida</taxon>
        <taxon>eudicotyledons</taxon>
        <taxon>Gunneridae</taxon>
        <taxon>Pentapetalae</taxon>
        <taxon>asterids</taxon>
        <taxon>lamiids</taxon>
        <taxon>Solanales</taxon>
        <taxon>Convolvulaceae</taxon>
        <taxon>Cuscuteae</taxon>
        <taxon>Cuscuta</taxon>
        <taxon>Cuscuta subgen. Grammica</taxon>
        <taxon>Cuscuta sect. Cleistogrammica</taxon>
    </lineage>
</organism>
<dbReference type="InterPro" id="IPR024964">
    <property type="entry name" value="CTLH/CRA"/>
</dbReference>
<dbReference type="OrthoDB" id="2415936at2759"/>
<reference evidence="2 3" key="1">
    <citation type="submission" date="2018-04" db="EMBL/GenBank/DDBJ databases">
        <authorList>
            <person name="Vogel A."/>
        </authorList>
    </citation>
    <scope>NUCLEOTIDE SEQUENCE [LARGE SCALE GENOMIC DNA]</scope>
</reference>
<feature type="domain" description="CTLH" evidence="1">
    <location>
        <begin position="57"/>
        <end position="114"/>
    </location>
</feature>
<sequence>MMMMDLDPPQDQDTEMGNSDVHNIILSYLVHNSFKGTAESFIASTGMKKPAGYCLEDMEKRKRICNFIIEGSVLKAIEQTEQLAPDILEKNMDLHFDLLGLHFVELVSSRRSNEALKFAQAKLAPFMKAQSFLQKLEDFLSLLAFDEPEKSPMFHLLSLEHRQHVADSLNGAILAHENQPRYSVLERLIQQTTVVRQCLSEDPASKEGSQAFCFKDFIKKKSL</sequence>
<accession>A0A484KYK1</accession>
<dbReference type="InterPro" id="IPR013144">
    <property type="entry name" value="CRA_dom"/>
</dbReference>
<dbReference type="SMART" id="SM00668">
    <property type="entry name" value="CTLH"/>
    <property type="match status" value="1"/>
</dbReference>